<keyword evidence="5 9" id="KW-1133">Transmembrane helix</keyword>
<feature type="region of interest" description="Disordered" evidence="8">
    <location>
        <begin position="296"/>
        <end position="347"/>
    </location>
</feature>
<evidence type="ECO:0000256" key="7">
    <source>
        <dbReference type="ARBA" id="ARBA00023265"/>
    </source>
</evidence>
<evidence type="ECO:0000256" key="3">
    <source>
        <dbReference type="ARBA" id="ARBA00022692"/>
    </source>
</evidence>
<evidence type="ECO:0000256" key="6">
    <source>
        <dbReference type="ARBA" id="ARBA00023136"/>
    </source>
</evidence>
<keyword evidence="7" id="KW-0568">Pathogenesis-related protein</keyword>
<gene>
    <name evidence="10" type="ORF">PIB30_042380</name>
</gene>
<evidence type="ECO:0000256" key="2">
    <source>
        <dbReference type="ARBA" id="ARBA00006574"/>
    </source>
</evidence>
<feature type="transmembrane region" description="Helical" evidence="9">
    <location>
        <begin position="201"/>
        <end position="224"/>
    </location>
</feature>
<feature type="transmembrane region" description="Helical" evidence="9">
    <location>
        <begin position="244"/>
        <end position="265"/>
    </location>
</feature>
<reference evidence="10 11" key="1">
    <citation type="journal article" date="2023" name="Plants (Basel)">
        <title>Bridging the Gap: Combining Genomics and Transcriptomics Approaches to Understand Stylosanthes scabra, an Orphan Legume from the Brazilian Caatinga.</title>
        <authorList>
            <person name="Ferreira-Neto J.R.C."/>
            <person name="da Silva M.D."/>
            <person name="Binneck E."/>
            <person name="de Melo N.F."/>
            <person name="da Silva R.H."/>
            <person name="de Melo A.L.T.M."/>
            <person name="Pandolfi V."/>
            <person name="Bustamante F.O."/>
            <person name="Brasileiro-Vidal A.C."/>
            <person name="Benko-Iseppon A.M."/>
        </authorList>
    </citation>
    <scope>NUCLEOTIDE SEQUENCE [LARGE SCALE GENOMIC DNA]</scope>
    <source>
        <tissue evidence="10">Leaves</tissue>
    </source>
</reference>
<comment type="subcellular location">
    <subcellularLocation>
        <location evidence="1">Membrane</location>
        <topology evidence="1">Multi-pass membrane protein</topology>
    </subcellularLocation>
</comment>
<evidence type="ECO:0000256" key="5">
    <source>
        <dbReference type="ARBA" id="ARBA00022989"/>
    </source>
</evidence>
<comment type="similarity">
    <text evidence="2">Belongs to the MLO family.</text>
</comment>
<evidence type="ECO:0000313" key="10">
    <source>
        <dbReference type="EMBL" id="MED6183908.1"/>
    </source>
</evidence>
<evidence type="ECO:0008006" key="12">
    <source>
        <dbReference type="Google" id="ProtNLM"/>
    </source>
</evidence>
<evidence type="ECO:0000256" key="1">
    <source>
        <dbReference type="ARBA" id="ARBA00004141"/>
    </source>
</evidence>
<keyword evidence="6 9" id="KW-0472">Membrane</keyword>
<accession>A0ABU6WHY4</accession>
<keyword evidence="4" id="KW-0611">Plant defense</keyword>
<proteinExistence type="inferred from homology"/>
<evidence type="ECO:0000256" key="8">
    <source>
        <dbReference type="SAM" id="MobiDB-lite"/>
    </source>
</evidence>
<dbReference type="PANTHER" id="PTHR31942:SF52">
    <property type="entry name" value="MLO-LIKE PROTEIN 1"/>
    <property type="match status" value="1"/>
</dbReference>
<keyword evidence="3 9" id="KW-0812">Transmembrane</keyword>
<evidence type="ECO:0000256" key="4">
    <source>
        <dbReference type="ARBA" id="ARBA00022821"/>
    </source>
</evidence>
<name>A0ABU6WHY4_9FABA</name>
<protein>
    <recommendedName>
        <fullName evidence="12">MLO-like protein</fullName>
    </recommendedName>
</protein>
<feature type="compositionally biased region" description="Polar residues" evidence="8">
    <location>
        <begin position="325"/>
        <end position="340"/>
    </location>
</feature>
<feature type="compositionally biased region" description="Basic and acidic residues" evidence="8">
    <location>
        <begin position="296"/>
        <end position="312"/>
    </location>
</feature>
<comment type="caution">
    <text evidence="10">The sequence shown here is derived from an EMBL/GenBank/DDBJ whole genome shotgun (WGS) entry which is preliminary data.</text>
</comment>
<sequence length="347" mass="39267">MLPCSLEEKEELEAETNTNTTSHLQNSLFFSGNVRHLLALADAEVAAEAQRQYCARKNKVPLLSSEAVHHLHIFIFVLAIAHVTFCVLTVVIGGLRVNLESTVTLVHQHAFIRDHFLGIGKDSAILGWVKSFFKQFYGSVTKLDYVTLRLGFIMVLLAVGTKLEHVIIELANEVAERHVAIEGELVVQPSDHHFWFNRPRIVLFFIHFILFQNAFEISYFFWILVTYGFHSCIMGPIGYIIPRLIIGLFIQLLCTYSTLPLYAIVTQMGTHFKKHIFEEQLERLIVYYDGEEKAKKEDGCKGDESHGEHENFHNNGSGGGVHQPGSLTRRASSLEANNNVSKEDKSN</sequence>
<dbReference type="Pfam" id="PF03094">
    <property type="entry name" value="Mlo"/>
    <property type="match status" value="2"/>
</dbReference>
<organism evidence="10 11">
    <name type="scientific">Stylosanthes scabra</name>
    <dbReference type="NCBI Taxonomy" id="79078"/>
    <lineage>
        <taxon>Eukaryota</taxon>
        <taxon>Viridiplantae</taxon>
        <taxon>Streptophyta</taxon>
        <taxon>Embryophyta</taxon>
        <taxon>Tracheophyta</taxon>
        <taxon>Spermatophyta</taxon>
        <taxon>Magnoliopsida</taxon>
        <taxon>eudicotyledons</taxon>
        <taxon>Gunneridae</taxon>
        <taxon>Pentapetalae</taxon>
        <taxon>rosids</taxon>
        <taxon>fabids</taxon>
        <taxon>Fabales</taxon>
        <taxon>Fabaceae</taxon>
        <taxon>Papilionoideae</taxon>
        <taxon>50 kb inversion clade</taxon>
        <taxon>dalbergioids sensu lato</taxon>
        <taxon>Dalbergieae</taxon>
        <taxon>Pterocarpus clade</taxon>
        <taxon>Stylosanthes</taxon>
    </lineage>
</organism>
<evidence type="ECO:0000313" key="11">
    <source>
        <dbReference type="Proteomes" id="UP001341840"/>
    </source>
</evidence>
<keyword evidence="11" id="KW-1185">Reference proteome</keyword>
<feature type="transmembrane region" description="Helical" evidence="9">
    <location>
        <begin position="71"/>
        <end position="95"/>
    </location>
</feature>
<dbReference type="PANTHER" id="PTHR31942">
    <property type="entry name" value="MLO-LIKE PROTEIN 1"/>
    <property type="match status" value="1"/>
</dbReference>
<dbReference type="InterPro" id="IPR004326">
    <property type="entry name" value="Mlo"/>
</dbReference>
<dbReference type="EMBL" id="JASCZI010181483">
    <property type="protein sequence ID" value="MED6183908.1"/>
    <property type="molecule type" value="Genomic_DNA"/>
</dbReference>
<dbReference type="Proteomes" id="UP001341840">
    <property type="component" value="Unassembled WGS sequence"/>
</dbReference>
<evidence type="ECO:0000256" key="9">
    <source>
        <dbReference type="SAM" id="Phobius"/>
    </source>
</evidence>